<dbReference type="EMBL" id="PJQD01000005">
    <property type="protein sequence ID" value="POY76314.1"/>
    <property type="molecule type" value="Genomic_DNA"/>
</dbReference>
<feature type="compositionally biased region" description="Low complexity" evidence="1">
    <location>
        <begin position="219"/>
        <end position="233"/>
    </location>
</feature>
<dbReference type="Pfam" id="PF08588">
    <property type="entry name" value="Duc1"/>
    <property type="match status" value="2"/>
</dbReference>
<dbReference type="InterPro" id="IPR013897">
    <property type="entry name" value="Duc1"/>
</dbReference>
<dbReference type="PANTHER" id="PTHR34826:SF1">
    <property type="entry name" value="UPF0590 PROTEIN C594.01"/>
    <property type="match status" value="1"/>
</dbReference>
<comment type="caution">
    <text evidence="3">The sequence shown here is derived from an EMBL/GenBank/DDBJ whole genome shotgun (WGS) entry which is preliminary data.</text>
</comment>
<evidence type="ECO:0000259" key="2">
    <source>
        <dbReference type="Pfam" id="PF08588"/>
    </source>
</evidence>
<evidence type="ECO:0000256" key="1">
    <source>
        <dbReference type="SAM" id="MobiDB-lite"/>
    </source>
</evidence>
<feature type="region of interest" description="Disordered" evidence="1">
    <location>
        <begin position="291"/>
        <end position="324"/>
    </location>
</feature>
<gene>
    <name evidence="3" type="ORF">BMF94_0509</name>
</gene>
<organism evidence="3 4">
    <name type="scientific">Rhodotorula taiwanensis</name>
    <dbReference type="NCBI Taxonomy" id="741276"/>
    <lineage>
        <taxon>Eukaryota</taxon>
        <taxon>Fungi</taxon>
        <taxon>Dikarya</taxon>
        <taxon>Basidiomycota</taxon>
        <taxon>Pucciniomycotina</taxon>
        <taxon>Microbotryomycetes</taxon>
        <taxon>Sporidiobolales</taxon>
        <taxon>Sporidiobolaceae</taxon>
        <taxon>Rhodotorula</taxon>
    </lineage>
</organism>
<proteinExistence type="predicted"/>
<feature type="region of interest" description="Disordered" evidence="1">
    <location>
        <begin position="358"/>
        <end position="380"/>
    </location>
</feature>
<keyword evidence="4" id="KW-1185">Reference proteome</keyword>
<protein>
    <recommendedName>
        <fullName evidence="2">Domain of unknown function at the cortex 1 domain-containing protein</fullName>
    </recommendedName>
</protein>
<evidence type="ECO:0000313" key="4">
    <source>
        <dbReference type="Proteomes" id="UP000237144"/>
    </source>
</evidence>
<dbReference type="Proteomes" id="UP000237144">
    <property type="component" value="Unassembled WGS sequence"/>
</dbReference>
<name>A0A2S5BHT6_9BASI</name>
<feature type="domain" description="Domain of unknown function at the cortex 1" evidence="2">
    <location>
        <begin position="389"/>
        <end position="507"/>
    </location>
</feature>
<reference evidence="3 4" key="1">
    <citation type="journal article" date="2018" name="Front. Microbiol.">
        <title>Prospects for Fungal Bioremediation of Acidic Radioactive Waste Sites: Characterization and Genome Sequence of Rhodotorula taiwanensis MD1149.</title>
        <authorList>
            <person name="Tkavc R."/>
            <person name="Matrosova V.Y."/>
            <person name="Grichenko O.E."/>
            <person name="Gostincar C."/>
            <person name="Volpe R.P."/>
            <person name="Klimenkova P."/>
            <person name="Gaidamakova E.K."/>
            <person name="Zhou C.E."/>
            <person name="Stewart B.J."/>
            <person name="Lyman M.G."/>
            <person name="Malfatti S.A."/>
            <person name="Rubinfeld B."/>
            <person name="Courtot M."/>
            <person name="Singh J."/>
            <person name="Dalgard C.L."/>
            <person name="Hamilton T."/>
            <person name="Frey K.G."/>
            <person name="Gunde-Cimerman N."/>
            <person name="Dugan L."/>
            <person name="Daly M.J."/>
        </authorList>
    </citation>
    <scope>NUCLEOTIDE SEQUENCE [LARGE SCALE GENOMIC DNA]</scope>
    <source>
        <strain evidence="3 4">MD1149</strain>
    </source>
</reference>
<evidence type="ECO:0000313" key="3">
    <source>
        <dbReference type="EMBL" id="POY76314.1"/>
    </source>
</evidence>
<dbReference type="PANTHER" id="PTHR34826">
    <property type="entry name" value="UPF0590 PROTEIN C409.17C"/>
    <property type="match status" value="1"/>
</dbReference>
<feature type="region of interest" description="Disordered" evidence="1">
    <location>
        <begin position="219"/>
        <end position="266"/>
    </location>
</feature>
<feature type="domain" description="Domain of unknown function at the cortex 1" evidence="2">
    <location>
        <begin position="4"/>
        <end position="187"/>
    </location>
</feature>
<dbReference type="AlphaFoldDB" id="A0A2S5BHT6"/>
<sequence>MTPRLQVTIGSDRFHEEIAWVNHTSRPTEIDTPNFTGRVLVLVKDFAGVTPDGSPPKRDAQYFEGRTRRFGILIEGKWKRQAGVQPYSGEEVQFGSDFEYLPESFPSGPFNLGMRIAQRIDPATYYEFHPPHGRPYIMSPYVACMNTFCAYPAPDAFPRAVVLSRDEPEKDATKTFVPTEQKDGKKWVEQQHWSFLGLRGDPRVDTFLAEHTHLLPAESAVTATATSQSSLAPPERPGLTQRQSSLILGTSDRNDPKLQRSGSPEDDMMAIATAEGNGVATNGADARATALRHSNASSVAGSGTATPTSSGATDAPKKKKSGSRFSLSSLVHALDTSSSSSNSSTANNDHLVAPHLLANANEPGGRGRAQSVSAQYQPRPSVRKELGPWRFADEEIDATEDTSFVFLDPDHPRTVSQRRKHFCSENGKHRREFTYDPDCIYTASFFTPFCDLNTLDLKMGPISLNVAPYFTKMPIRYTLRSTRMTPRPDGSAGPLEEEVFATIGFRLVDDA</sequence>
<accession>A0A2S5BHT6</accession>
<feature type="compositionally biased region" description="Low complexity" evidence="1">
    <location>
        <begin position="294"/>
        <end position="313"/>
    </location>
</feature>
<dbReference type="OrthoDB" id="2119945at2759"/>